<dbReference type="SUPFAM" id="SSF48576">
    <property type="entry name" value="Terpenoid synthases"/>
    <property type="match status" value="1"/>
</dbReference>
<reference evidence="1 2" key="1">
    <citation type="submission" date="2013-07" db="EMBL/GenBank/DDBJ databases">
        <authorList>
            <consortium name="DOE Joint Genome Institute"/>
            <person name="Eisen J."/>
            <person name="Huntemann M."/>
            <person name="Han J."/>
            <person name="Chen A."/>
            <person name="Kyrpides N."/>
            <person name="Mavromatis K."/>
            <person name="Markowitz V."/>
            <person name="Palaniappan K."/>
            <person name="Ivanova N."/>
            <person name="Schaumberg A."/>
            <person name="Pati A."/>
            <person name="Liolios K."/>
            <person name="Nordberg H.P."/>
            <person name="Cantor M.N."/>
            <person name="Hua S.X."/>
            <person name="Woyke T."/>
        </authorList>
    </citation>
    <scope>NUCLEOTIDE SEQUENCE [LARGE SCALE GENOMIC DNA]</scope>
    <source>
        <strain evidence="1 2">DSM 44712</strain>
    </source>
</reference>
<dbReference type="AlphaFoldDB" id="A0A010YQZ8"/>
<dbReference type="Gene3D" id="1.10.600.10">
    <property type="entry name" value="Farnesyl Diphosphate Synthase"/>
    <property type="match status" value="1"/>
</dbReference>
<dbReference type="Pfam" id="PF19086">
    <property type="entry name" value="Terpene_syn_C_2"/>
    <property type="match status" value="1"/>
</dbReference>
<sequence length="345" mass="38164">MPRDPVPALYCPLPTRMHPESGPIGRRSVAWLERFGLLDDDRTRERIRATRPAEWACRIAPGGTGAGLQLVSDWTHLGFVIDDTRFDAGPIADRPGRLIPLMMRLMHALDHPEAPADDDPFAAAFRNLSARARAGAPAAVVRRWADGNLEWFFSVACLTAHRVAGTMPTLTEYLNLGPRDRAMRLTGSLIELAEGSVLTDADREEPTVRAVTQAANLLVTIGNDLFSFRKEADDDVLESNIVGVIRHRDGGTAEAALARTVELHDRVMCLYLGLRAQLDEDGSSTVRRHLTRLDHLIRGNLEWSVRVPRYGTGSASPWAETPADGRAAAPHLVPIDWWWDQLRTA</sequence>
<organism evidence="1 2">
    <name type="scientific">Cryptosporangium arvum DSM 44712</name>
    <dbReference type="NCBI Taxonomy" id="927661"/>
    <lineage>
        <taxon>Bacteria</taxon>
        <taxon>Bacillati</taxon>
        <taxon>Actinomycetota</taxon>
        <taxon>Actinomycetes</taxon>
        <taxon>Cryptosporangiales</taxon>
        <taxon>Cryptosporangiaceae</taxon>
        <taxon>Cryptosporangium</taxon>
    </lineage>
</organism>
<dbReference type="HOGENOM" id="CLU_042538_4_2_11"/>
<evidence type="ECO:0000313" key="2">
    <source>
        <dbReference type="Proteomes" id="UP000021053"/>
    </source>
</evidence>
<evidence type="ECO:0000313" key="1">
    <source>
        <dbReference type="EMBL" id="EXG82620.1"/>
    </source>
</evidence>
<keyword evidence="2" id="KW-1185">Reference proteome</keyword>
<comment type="caution">
    <text evidence="1">The sequence shown here is derived from an EMBL/GenBank/DDBJ whole genome shotgun (WGS) entry which is preliminary data.</text>
</comment>
<gene>
    <name evidence="1" type="ORF">CryarDRAFT_3817</name>
</gene>
<dbReference type="OrthoDB" id="2989600at2"/>
<proteinExistence type="predicted"/>
<dbReference type="RefSeq" id="WP_035852539.1">
    <property type="nucleotide sequence ID" value="NZ_KK073874.1"/>
</dbReference>
<dbReference type="EMBL" id="JFBT01000001">
    <property type="protein sequence ID" value="EXG82620.1"/>
    <property type="molecule type" value="Genomic_DNA"/>
</dbReference>
<dbReference type="Proteomes" id="UP000021053">
    <property type="component" value="Unassembled WGS sequence"/>
</dbReference>
<name>A0A010YQZ8_9ACTN</name>
<protein>
    <submittedName>
        <fullName evidence="1">Metal-binding protein, terpene synthase family</fullName>
    </submittedName>
</protein>
<dbReference type="InterPro" id="IPR008949">
    <property type="entry name" value="Isoprenoid_synthase_dom_sf"/>
</dbReference>
<accession>A0A010YQZ8</accession>